<evidence type="ECO:0000256" key="2">
    <source>
        <dbReference type="ARBA" id="ARBA00010252"/>
    </source>
</evidence>
<evidence type="ECO:0000256" key="3">
    <source>
        <dbReference type="ARBA" id="ARBA00022692"/>
    </source>
</evidence>
<dbReference type="GO" id="GO:0031594">
    <property type="term" value="C:neuromuscular junction"/>
    <property type="evidence" value="ECO:0007669"/>
    <property type="project" value="TreeGrafter"/>
</dbReference>
<feature type="transmembrane region" description="Helical" evidence="7">
    <location>
        <begin position="149"/>
        <end position="169"/>
    </location>
</feature>
<evidence type="ECO:0000256" key="1">
    <source>
        <dbReference type="ARBA" id="ARBA00004141"/>
    </source>
</evidence>
<dbReference type="PANTHER" id="PTHR10838">
    <property type="entry name" value="SYNAPTOGYRIN"/>
    <property type="match status" value="1"/>
</dbReference>
<comment type="subcellular location">
    <subcellularLocation>
        <location evidence="1">Membrane</location>
        <topology evidence="1">Multi-pass membrane protein</topology>
    </subcellularLocation>
</comment>
<feature type="transmembrane region" description="Helical" evidence="7">
    <location>
        <begin position="69"/>
        <end position="93"/>
    </location>
</feature>
<feature type="transmembrane region" description="Helical" evidence="7">
    <location>
        <begin position="105"/>
        <end position="128"/>
    </location>
</feature>
<dbReference type="PROSITE" id="PS51225">
    <property type="entry name" value="MARVEL"/>
    <property type="match status" value="1"/>
</dbReference>
<keyword evidence="5 6" id="KW-0472">Membrane</keyword>
<comment type="similarity">
    <text evidence="2">Belongs to the synaptogyrin family.</text>
</comment>
<dbReference type="Pfam" id="PF01284">
    <property type="entry name" value="MARVEL"/>
    <property type="match status" value="1"/>
</dbReference>
<evidence type="ECO:0000313" key="10">
    <source>
        <dbReference type="Proteomes" id="UP000694521"/>
    </source>
</evidence>
<dbReference type="Ensembl" id="ENSACDT00005019591.1">
    <property type="protein sequence ID" value="ENSACDP00005016292.1"/>
    <property type="gene ID" value="ENSACDG00005011927.1"/>
</dbReference>
<organism evidence="9 10">
    <name type="scientific">Anser cygnoides</name>
    <name type="common">Swan goose</name>
    <dbReference type="NCBI Taxonomy" id="8845"/>
    <lineage>
        <taxon>Eukaryota</taxon>
        <taxon>Metazoa</taxon>
        <taxon>Chordata</taxon>
        <taxon>Craniata</taxon>
        <taxon>Vertebrata</taxon>
        <taxon>Euteleostomi</taxon>
        <taxon>Archelosauria</taxon>
        <taxon>Archosauria</taxon>
        <taxon>Dinosauria</taxon>
        <taxon>Saurischia</taxon>
        <taxon>Theropoda</taxon>
        <taxon>Coelurosauria</taxon>
        <taxon>Aves</taxon>
        <taxon>Neognathae</taxon>
        <taxon>Galloanserae</taxon>
        <taxon>Anseriformes</taxon>
        <taxon>Anatidae</taxon>
        <taxon>Anserinae</taxon>
        <taxon>Anser</taxon>
    </lineage>
</organism>
<dbReference type="Proteomes" id="UP000694521">
    <property type="component" value="Unplaced"/>
</dbReference>
<keyword evidence="10" id="KW-1185">Reference proteome</keyword>
<sequence>MEGASFGAGRAGGAIDPLDFLKQPQTILRVTAWIFSIVVFGSIVNECYVNKDSQSPELLCIFNENESACSYGIAIGIISFFGCIFFFVVDLQFQQISSVKDRKRAVLLDLGFSGFLSFLWFVAFCFLANQWQRTKMSKGALQGADAARAAIAFSFFSIVVWVSSASGLVTNPILGPAALYPEVQHGSAAPRASSREHCLPLSPPGSEPRAGQTAVTAAGRCAGEYSPRHKLHVCRRNDPTQSSAGKRRNETFYGLSAELEGGIWGTVWRSESWWAIVEVTCSPSPCPSAER</sequence>
<evidence type="ECO:0000256" key="4">
    <source>
        <dbReference type="ARBA" id="ARBA00022989"/>
    </source>
</evidence>
<evidence type="ECO:0000256" key="6">
    <source>
        <dbReference type="PROSITE-ProRule" id="PRU00581"/>
    </source>
</evidence>
<dbReference type="GO" id="GO:0030672">
    <property type="term" value="C:synaptic vesicle membrane"/>
    <property type="evidence" value="ECO:0007669"/>
    <property type="project" value="TreeGrafter"/>
</dbReference>
<name>A0A8B9E958_ANSCY</name>
<proteinExistence type="inferred from homology"/>
<accession>A0A8B9E958</accession>
<dbReference type="InterPro" id="IPR008253">
    <property type="entry name" value="Marvel"/>
</dbReference>
<feature type="domain" description="MARVEL" evidence="8">
    <location>
        <begin position="20"/>
        <end position="173"/>
    </location>
</feature>
<evidence type="ECO:0000256" key="7">
    <source>
        <dbReference type="SAM" id="Phobius"/>
    </source>
</evidence>
<dbReference type="InterPro" id="IPR016579">
    <property type="entry name" value="Synaptogyrin"/>
</dbReference>
<reference evidence="9" key="1">
    <citation type="submission" date="2025-08" db="UniProtKB">
        <authorList>
            <consortium name="Ensembl"/>
        </authorList>
    </citation>
    <scope>IDENTIFICATION</scope>
</reference>
<dbReference type="PANTHER" id="PTHR10838:SF8">
    <property type="entry name" value="SYNAPTOGYRIN-3"/>
    <property type="match status" value="1"/>
</dbReference>
<feature type="transmembrane region" description="Helical" evidence="7">
    <location>
        <begin position="27"/>
        <end position="48"/>
    </location>
</feature>
<keyword evidence="4 7" id="KW-1133">Transmembrane helix</keyword>
<dbReference type="AlphaFoldDB" id="A0A8B9E958"/>
<keyword evidence="3 6" id="KW-0812">Transmembrane</keyword>
<evidence type="ECO:0000256" key="5">
    <source>
        <dbReference type="ARBA" id="ARBA00023136"/>
    </source>
</evidence>
<evidence type="ECO:0000259" key="8">
    <source>
        <dbReference type="PROSITE" id="PS51225"/>
    </source>
</evidence>
<evidence type="ECO:0000313" key="9">
    <source>
        <dbReference type="Ensembl" id="ENSACDP00005016292.1"/>
    </source>
</evidence>
<protein>
    <submittedName>
        <fullName evidence="9">Synaptogyrin 3</fullName>
    </submittedName>
</protein>
<reference evidence="9" key="2">
    <citation type="submission" date="2025-09" db="UniProtKB">
        <authorList>
            <consortium name="Ensembl"/>
        </authorList>
    </citation>
    <scope>IDENTIFICATION</scope>
</reference>